<evidence type="ECO:0000313" key="2">
    <source>
        <dbReference type="Proteomes" id="UP001454036"/>
    </source>
</evidence>
<evidence type="ECO:0000313" key="1">
    <source>
        <dbReference type="EMBL" id="GAA0158053.1"/>
    </source>
</evidence>
<dbReference type="Proteomes" id="UP001454036">
    <property type="component" value="Unassembled WGS sequence"/>
</dbReference>
<dbReference type="AlphaFoldDB" id="A0AAV3Q459"/>
<gene>
    <name evidence="1" type="ORF">LIER_15175</name>
</gene>
<comment type="caution">
    <text evidence="1">The sequence shown here is derived from an EMBL/GenBank/DDBJ whole genome shotgun (WGS) entry which is preliminary data.</text>
</comment>
<dbReference type="PANTHER" id="PTHR31903">
    <property type="entry name" value="F12F1.11-RELATED"/>
    <property type="match status" value="1"/>
</dbReference>
<reference evidence="1 2" key="1">
    <citation type="submission" date="2024-01" db="EMBL/GenBank/DDBJ databases">
        <title>The complete chloroplast genome sequence of Lithospermum erythrorhizon: insights into the phylogenetic relationship among Boraginaceae species and the maternal lineages of purple gromwells.</title>
        <authorList>
            <person name="Okada T."/>
            <person name="Watanabe K."/>
        </authorList>
    </citation>
    <scope>NUCLEOTIDE SEQUENCE [LARGE SCALE GENOMIC DNA]</scope>
</reference>
<keyword evidence="2" id="KW-1185">Reference proteome</keyword>
<accession>A0AAV3Q459</accession>
<protein>
    <submittedName>
        <fullName evidence="1">Uncharacterized protein</fullName>
    </submittedName>
</protein>
<sequence length="226" mass="25944">MKKKVHNPVESSYFSSLTSNDSVNRNISSIFSQLPHDIHDLAYNLSLEEKEALAYVIKWNDQENQKCSTSKPHATSFKCDCCKCKSIFMEIWFSSENHDDMNLFFKCAMEHKNSNKKGKNKKKVKNYQEQSLQEIHQREHGSCSNGVKDLTPLIGELGLQSAGSDVIQKTPLETTEVALSEGGRRGSHKSYSRILFPDVLGVCNSRLWRLWYPIVREEEEETAMKY</sequence>
<dbReference type="PANTHER" id="PTHR31903:SF4">
    <property type="entry name" value="OS11G0490300 PROTEIN"/>
    <property type="match status" value="1"/>
</dbReference>
<proteinExistence type="predicted"/>
<organism evidence="1 2">
    <name type="scientific">Lithospermum erythrorhizon</name>
    <name type="common">Purple gromwell</name>
    <name type="synonym">Lithospermum officinale var. erythrorhizon</name>
    <dbReference type="NCBI Taxonomy" id="34254"/>
    <lineage>
        <taxon>Eukaryota</taxon>
        <taxon>Viridiplantae</taxon>
        <taxon>Streptophyta</taxon>
        <taxon>Embryophyta</taxon>
        <taxon>Tracheophyta</taxon>
        <taxon>Spermatophyta</taxon>
        <taxon>Magnoliopsida</taxon>
        <taxon>eudicotyledons</taxon>
        <taxon>Gunneridae</taxon>
        <taxon>Pentapetalae</taxon>
        <taxon>asterids</taxon>
        <taxon>lamiids</taxon>
        <taxon>Boraginales</taxon>
        <taxon>Boraginaceae</taxon>
        <taxon>Boraginoideae</taxon>
        <taxon>Lithospermeae</taxon>
        <taxon>Lithospermum</taxon>
    </lineage>
</organism>
<name>A0AAV3Q459_LITER</name>
<dbReference type="EMBL" id="BAABME010003246">
    <property type="protein sequence ID" value="GAA0158053.1"/>
    <property type="molecule type" value="Genomic_DNA"/>
</dbReference>